<dbReference type="Pfam" id="PF13535">
    <property type="entry name" value="ATP-grasp_4"/>
    <property type="match status" value="1"/>
</dbReference>
<dbReference type="RefSeq" id="WP_052844312.1">
    <property type="nucleotide sequence ID" value="NZ_CP011545.1"/>
</dbReference>
<dbReference type="GO" id="GO:0005524">
    <property type="term" value="F:ATP binding"/>
    <property type="evidence" value="ECO:0007669"/>
    <property type="project" value="UniProtKB-UniRule"/>
</dbReference>
<gene>
    <name evidence="6" type="ORF">CTEST_05950</name>
</gene>
<dbReference type="Proteomes" id="UP000035540">
    <property type="component" value="Chromosome"/>
</dbReference>
<dbReference type="GO" id="GO:0004088">
    <property type="term" value="F:carbamoyl-phosphate synthase (glutamine-hydrolyzing) activity"/>
    <property type="evidence" value="ECO:0007669"/>
    <property type="project" value="UniProtKB-EC"/>
</dbReference>
<evidence type="ECO:0000256" key="4">
    <source>
        <dbReference type="PROSITE-ProRule" id="PRU00409"/>
    </source>
</evidence>
<dbReference type="PANTHER" id="PTHR43585:SF2">
    <property type="entry name" value="ATP-GRASP ENZYME FSQD"/>
    <property type="match status" value="1"/>
</dbReference>
<dbReference type="InterPro" id="IPR011761">
    <property type="entry name" value="ATP-grasp"/>
</dbReference>
<dbReference type="KEGG" id="cted:CTEST_05950"/>
<dbReference type="Gene3D" id="3.30.470.20">
    <property type="entry name" value="ATP-grasp fold, B domain"/>
    <property type="match status" value="1"/>
</dbReference>
<keyword evidence="3 4" id="KW-0067">ATP-binding</keyword>
<organism evidence="6 7">
    <name type="scientific">Corynebacterium testudinoris</name>
    <dbReference type="NCBI Taxonomy" id="136857"/>
    <lineage>
        <taxon>Bacteria</taxon>
        <taxon>Bacillati</taxon>
        <taxon>Actinomycetota</taxon>
        <taxon>Actinomycetes</taxon>
        <taxon>Mycobacteriales</taxon>
        <taxon>Corynebacteriaceae</taxon>
        <taxon>Corynebacterium</taxon>
    </lineage>
</organism>
<dbReference type="OrthoDB" id="24041at2"/>
<evidence type="ECO:0000259" key="5">
    <source>
        <dbReference type="PROSITE" id="PS50975"/>
    </source>
</evidence>
<feature type="domain" description="ATP-grasp" evidence="5">
    <location>
        <begin position="111"/>
        <end position="300"/>
    </location>
</feature>
<dbReference type="InterPro" id="IPR052032">
    <property type="entry name" value="ATP-dep_AA_Ligase"/>
</dbReference>
<protein>
    <submittedName>
        <fullName evidence="6">ATP-grasp domain</fullName>
        <ecNumber evidence="6">6.3.5.5</ecNumber>
    </submittedName>
</protein>
<dbReference type="PATRIC" id="fig|136857.5.peg.1182"/>
<evidence type="ECO:0000313" key="7">
    <source>
        <dbReference type="Proteomes" id="UP000035540"/>
    </source>
</evidence>
<keyword evidence="1 6" id="KW-0436">Ligase</keyword>
<dbReference type="PANTHER" id="PTHR43585">
    <property type="entry name" value="FUMIPYRROLE BIOSYNTHESIS PROTEIN C"/>
    <property type="match status" value="1"/>
</dbReference>
<accession>A0A0G3H9T4</accession>
<dbReference type="EMBL" id="CP011545">
    <property type="protein sequence ID" value="AKK08633.1"/>
    <property type="molecule type" value="Genomic_DNA"/>
</dbReference>
<proteinExistence type="predicted"/>
<sequence>MIFYVLSPRQSVLDAAVSVGANAVVVSDADTVAARQHAHQSIEVADPLDPLEVARALEPLIDQGEDALCVGLGDDSSQVAALVNSALGLTGGKYASFSSLEVMRDKHRLRNVLPAGSGLNGLHWTMTLGDDPAADLRPLFAQVSNGIVVKPHSGSGSRGVHSIASEGELEALRLEPGSYVVEQRFVGPEFSVEGMSWDGQYRPLVVTEKSTGGASGLVETGHRQPAQIDSQARERLCAAAREVLDHAGYRFGPSHIEFILEDGQPRLIEAHGRVGGDRIADLMAWSVGASIFEVLFGSYVHQELPSLHESGGQAAVLFPDLRSWPHGDEQWLRQVREHAGVEEAGILKEDGTRGDINCSADRHAYVIVSGSRIDESIDSLHRHDLIS</sequence>
<reference evidence="6 7" key="1">
    <citation type="journal article" date="2015" name="Genome Announc.">
        <title>Complete Genome Sequence of the Type Strain Corynebacterium testudinoris DSM 44614, Recovered from Necrotic Lesions in the Mouth of a Tortoise.</title>
        <authorList>
            <person name="Ruckert C."/>
            <person name="Kriete M."/>
            <person name="Jaenicke S."/>
            <person name="Winkler A."/>
            <person name="Tauch A."/>
        </authorList>
    </citation>
    <scope>NUCLEOTIDE SEQUENCE [LARGE SCALE GENOMIC DNA]</scope>
    <source>
        <strain evidence="6 7">DSM 44614</strain>
    </source>
</reference>
<evidence type="ECO:0000256" key="1">
    <source>
        <dbReference type="ARBA" id="ARBA00022598"/>
    </source>
</evidence>
<keyword evidence="2 4" id="KW-0547">Nucleotide-binding</keyword>
<dbReference type="EC" id="6.3.5.5" evidence="6"/>
<dbReference type="STRING" id="136857.CTEST_05950"/>
<dbReference type="SUPFAM" id="SSF56059">
    <property type="entry name" value="Glutathione synthetase ATP-binding domain-like"/>
    <property type="match status" value="1"/>
</dbReference>
<evidence type="ECO:0000313" key="6">
    <source>
        <dbReference type="EMBL" id="AKK08633.1"/>
    </source>
</evidence>
<reference evidence="7" key="2">
    <citation type="submission" date="2015-05" db="EMBL/GenBank/DDBJ databases">
        <title>Complete genome sequence of Corynebacterium testudinoris DSM 44614, recovered from necrotic lesions in the mouth of a tortoise.</title>
        <authorList>
            <person name="Ruckert C."/>
            <person name="Albersmeier A."/>
            <person name="Winkler A."/>
            <person name="Tauch A."/>
        </authorList>
    </citation>
    <scope>NUCLEOTIDE SEQUENCE [LARGE SCALE GENOMIC DNA]</scope>
    <source>
        <strain evidence="7">DSM 44614</strain>
    </source>
</reference>
<keyword evidence="7" id="KW-1185">Reference proteome</keyword>
<dbReference type="PROSITE" id="PS50975">
    <property type="entry name" value="ATP_GRASP"/>
    <property type="match status" value="1"/>
</dbReference>
<name>A0A0G3H9T4_9CORY</name>
<evidence type="ECO:0000256" key="3">
    <source>
        <dbReference type="ARBA" id="ARBA00022840"/>
    </source>
</evidence>
<dbReference type="AlphaFoldDB" id="A0A0G3H9T4"/>
<dbReference type="GO" id="GO:0046872">
    <property type="term" value="F:metal ion binding"/>
    <property type="evidence" value="ECO:0007669"/>
    <property type="project" value="InterPro"/>
</dbReference>
<evidence type="ECO:0000256" key="2">
    <source>
        <dbReference type="ARBA" id="ARBA00022741"/>
    </source>
</evidence>